<keyword evidence="7 10" id="KW-0812">Transmembrane</keyword>
<keyword evidence="5" id="KW-0808">Transferase</keyword>
<organism evidence="11 12">
    <name type="scientific">Hypholoma sublateritium (strain FD-334 SS-4)</name>
    <dbReference type="NCBI Taxonomy" id="945553"/>
    <lineage>
        <taxon>Eukaryota</taxon>
        <taxon>Fungi</taxon>
        <taxon>Dikarya</taxon>
        <taxon>Basidiomycota</taxon>
        <taxon>Agaricomycotina</taxon>
        <taxon>Agaricomycetes</taxon>
        <taxon>Agaricomycetidae</taxon>
        <taxon>Agaricales</taxon>
        <taxon>Agaricineae</taxon>
        <taxon>Strophariaceae</taxon>
        <taxon>Hypholoma</taxon>
    </lineage>
</organism>
<comment type="subcellular location">
    <subcellularLocation>
        <location evidence="10">Endoplasmic reticulum membrane</location>
        <topology evidence="10">Multi-pass membrane protein</topology>
    </subcellularLocation>
    <subcellularLocation>
        <location evidence="1">Membrane</location>
        <topology evidence="1">Multi-pass membrane protein</topology>
    </subcellularLocation>
</comment>
<evidence type="ECO:0000256" key="3">
    <source>
        <dbReference type="ARBA" id="ARBA00012151"/>
    </source>
</evidence>
<feature type="transmembrane region" description="Helical" evidence="10">
    <location>
        <begin position="73"/>
        <end position="91"/>
    </location>
</feature>
<keyword evidence="10" id="KW-0256">Endoplasmic reticulum</keyword>
<keyword evidence="12" id="KW-1185">Reference proteome</keyword>
<protein>
    <recommendedName>
        <fullName evidence="3 10">Protein-S-isoprenylcysteine O-methyltransferase</fullName>
        <ecNumber evidence="3 10">2.1.1.100</ecNumber>
    </recommendedName>
</protein>
<dbReference type="OMA" id="IKREEAY"/>
<dbReference type="Proteomes" id="UP000054270">
    <property type="component" value="Unassembled WGS sequence"/>
</dbReference>
<evidence type="ECO:0000256" key="7">
    <source>
        <dbReference type="ARBA" id="ARBA00022692"/>
    </source>
</evidence>
<evidence type="ECO:0000313" key="11">
    <source>
        <dbReference type="EMBL" id="KJA30172.1"/>
    </source>
</evidence>
<dbReference type="STRING" id="945553.A0A0D2LPY7"/>
<keyword evidence="4 10" id="KW-0489">Methyltransferase</keyword>
<dbReference type="OrthoDB" id="422086at2759"/>
<evidence type="ECO:0000256" key="6">
    <source>
        <dbReference type="ARBA" id="ARBA00022691"/>
    </source>
</evidence>
<comment type="catalytic activity">
    <reaction evidence="10">
        <text>[protein]-C-terminal S-[(2E,6E)-farnesyl]-L-cysteine + S-adenosyl-L-methionine = [protein]-C-terminal S-[(2E,6E)-farnesyl]-L-cysteine methyl ester + S-adenosyl-L-homocysteine</text>
        <dbReference type="Rhea" id="RHEA:21672"/>
        <dbReference type="Rhea" id="RHEA-COMP:12125"/>
        <dbReference type="Rhea" id="RHEA-COMP:12126"/>
        <dbReference type="ChEBI" id="CHEBI:57856"/>
        <dbReference type="ChEBI" id="CHEBI:59789"/>
        <dbReference type="ChEBI" id="CHEBI:90510"/>
        <dbReference type="ChEBI" id="CHEBI:90511"/>
        <dbReference type="EC" id="2.1.1.100"/>
    </reaction>
</comment>
<evidence type="ECO:0000256" key="5">
    <source>
        <dbReference type="ARBA" id="ARBA00022679"/>
    </source>
</evidence>
<reference evidence="12" key="1">
    <citation type="submission" date="2014-04" db="EMBL/GenBank/DDBJ databases">
        <title>Evolutionary Origins and Diversification of the Mycorrhizal Mutualists.</title>
        <authorList>
            <consortium name="DOE Joint Genome Institute"/>
            <consortium name="Mycorrhizal Genomics Consortium"/>
            <person name="Kohler A."/>
            <person name="Kuo A."/>
            <person name="Nagy L.G."/>
            <person name="Floudas D."/>
            <person name="Copeland A."/>
            <person name="Barry K.W."/>
            <person name="Cichocki N."/>
            <person name="Veneault-Fourrey C."/>
            <person name="LaButti K."/>
            <person name="Lindquist E.A."/>
            <person name="Lipzen A."/>
            <person name="Lundell T."/>
            <person name="Morin E."/>
            <person name="Murat C."/>
            <person name="Riley R."/>
            <person name="Ohm R."/>
            <person name="Sun H."/>
            <person name="Tunlid A."/>
            <person name="Henrissat B."/>
            <person name="Grigoriev I.V."/>
            <person name="Hibbett D.S."/>
            <person name="Martin F."/>
        </authorList>
    </citation>
    <scope>NUCLEOTIDE SEQUENCE [LARGE SCALE GENOMIC DNA]</scope>
    <source>
        <strain evidence="12">FD-334 SS-4</strain>
    </source>
</reference>
<dbReference type="AlphaFoldDB" id="A0A0D2LPY7"/>
<dbReference type="InterPro" id="IPR025770">
    <property type="entry name" value="PPMT_MeTrfase"/>
</dbReference>
<keyword evidence="9 10" id="KW-0472">Membrane</keyword>
<evidence type="ECO:0000256" key="2">
    <source>
        <dbReference type="ARBA" id="ARBA00009140"/>
    </source>
</evidence>
<dbReference type="Pfam" id="PF04140">
    <property type="entry name" value="ICMT"/>
    <property type="match status" value="1"/>
</dbReference>
<dbReference type="EC" id="2.1.1.100" evidence="3 10"/>
<accession>A0A0D2LPY7</accession>
<dbReference type="EMBL" id="KN817518">
    <property type="protein sequence ID" value="KJA30172.1"/>
    <property type="molecule type" value="Genomic_DNA"/>
</dbReference>
<evidence type="ECO:0000256" key="8">
    <source>
        <dbReference type="ARBA" id="ARBA00022989"/>
    </source>
</evidence>
<comment type="similarity">
    <text evidence="2 10">Belongs to the class VI-like SAM-binding methyltransferase superfamily. Isoprenylcysteine carboxyl methyltransferase family.</text>
</comment>
<dbReference type="PROSITE" id="PS51564">
    <property type="entry name" value="SAM_ICMT"/>
    <property type="match status" value="1"/>
</dbReference>
<feature type="transmembrane region" description="Helical" evidence="10">
    <location>
        <begin position="43"/>
        <end position="61"/>
    </location>
</feature>
<evidence type="ECO:0000256" key="4">
    <source>
        <dbReference type="ARBA" id="ARBA00022603"/>
    </source>
</evidence>
<proteinExistence type="inferred from homology"/>
<dbReference type="PANTHER" id="PTHR12714">
    <property type="entry name" value="PROTEIN-S ISOPRENYLCYSTEINE O-METHYLTRANSFERASE"/>
    <property type="match status" value="1"/>
</dbReference>
<dbReference type="InterPro" id="IPR007269">
    <property type="entry name" value="ICMT_MeTrfase"/>
</dbReference>
<keyword evidence="8 10" id="KW-1133">Transmembrane helix</keyword>
<gene>
    <name evidence="11" type="ORF">HYPSUDRAFT_81784</name>
</gene>
<dbReference type="PANTHER" id="PTHR12714:SF9">
    <property type="entry name" value="PROTEIN-S-ISOPRENYLCYSTEINE O-METHYLTRANSFERASE"/>
    <property type="match status" value="1"/>
</dbReference>
<sequence>MAGNSSVNPADEFEQKIRRRMTNPLETNPLINAPHGNIPNTPLASATIAFLLGGVFVFGLYASMNDISATASLLTYQLGFFIAAWAFFHWAEFAVTAGWNFEKCSVDSYLLDNGSMYHIANGTALMEYLLSRHFWPSSKSWPYVSLLGMTLVIFGQTLRSTAMIHASTNFSHTVAFRKRDAHRLVTDGVYRWFRHPSYAGFYYWALGTQLVLQNPVTFIFFSVLLWRFFYYRTQAEEKALVQFFGDEYRTYRGRVGTKIPFVP</sequence>
<dbReference type="GO" id="GO:0004671">
    <property type="term" value="F:protein C-terminal S-isoprenylcysteine carboxyl O-methyltransferase activity"/>
    <property type="evidence" value="ECO:0007669"/>
    <property type="project" value="UniProtKB-EC"/>
</dbReference>
<keyword evidence="6 10" id="KW-0949">S-adenosyl-L-methionine</keyword>
<dbReference type="GO" id="GO:0032259">
    <property type="term" value="P:methylation"/>
    <property type="evidence" value="ECO:0007669"/>
    <property type="project" value="UniProtKB-KW"/>
</dbReference>
<evidence type="ECO:0000313" key="12">
    <source>
        <dbReference type="Proteomes" id="UP000054270"/>
    </source>
</evidence>
<comment type="caution">
    <text evidence="10">Lacks conserved residue(s) required for the propagation of feature annotation.</text>
</comment>
<dbReference type="GO" id="GO:0005789">
    <property type="term" value="C:endoplasmic reticulum membrane"/>
    <property type="evidence" value="ECO:0007669"/>
    <property type="project" value="UniProtKB-SubCell"/>
</dbReference>
<feature type="transmembrane region" description="Helical" evidence="10">
    <location>
        <begin position="201"/>
        <end position="226"/>
    </location>
</feature>
<evidence type="ECO:0000256" key="10">
    <source>
        <dbReference type="RuleBase" id="RU362022"/>
    </source>
</evidence>
<evidence type="ECO:0000256" key="9">
    <source>
        <dbReference type="ARBA" id="ARBA00023136"/>
    </source>
</evidence>
<dbReference type="Gene3D" id="1.20.120.1630">
    <property type="match status" value="1"/>
</dbReference>
<evidence type="ECO:0000256" key="1">
    <source>
        <dbReference type="ARBA" id="ARBA00004141"/>
    </source>
</evidence>
<name>A0A0D2LPY7_HYPSF</name>